<dbReference type="InterPro" id="IPR008930">
    <property type="entry name" value="Terpenoid_cyclase/PrenylTrfase"/>
</dbReference>
<reference evidence="1" key="1">
    <citation type="journal article" date="2015" name="Nature">
        <title>Complex archaea that bridge the gap between prokaryotes and eukaryotes.</title>
        <authorList>
            <person name="Spang A."/>
            <person name="Saw J.H."/>
            <person name="Jorgensen S.L."/>
            <person name="Zaremba-Niedzwiedzka K."/>
            <person name="Martijn J."/>
            <person name="Lind A.E."/>
            <person name="van Eijk R."/>
            <person name="Schleper C."/>
            <person name="Guy L."/>
            <person name="Ettema T.J."/>
        </authorList>
    </citation>
    <scope>NUCLEOTIDE SEQUENCE</scope>
</reference>
<gene>
    <name evidence="1" type="ORF">LCGC14_1758520</name>
</gene>
<sequence>NNIKEELKWIYNLKEKVPQFLKRIKGRERRGFYKYSLSGDLFGERIKWGLGNAVFFLKIIYTLNLEKAFKLEVKDAINFVQSFQKRDGSICDPLVSILSFPLRFYIAFRTLKFRNIMNNQTKRAETRQSFSALSLFNIKPQYEYRKIPKDKKQIKKYLEILNWEFPWGAGSHFSHLLFFLQHSKMKDKNELIDYAINRINRIQNQKDGFWYKGNPSSQQKINGAMKIITGLKAINKVKFNNPKKIIDGALLAKNDEQACNNFNIVYVLNYCNKLTQGKYKYLEIKDFMLNRLEIYKQYYYPKIGGFSFYKNRANKQYYGAFISRGKNEPDIHGTILFLWGISIIAKILKINEDLQLKEHIT</sequence>
<feature type="non-terminal residue" evidence="1">
    <location>
        <position position="1"/>
    </location>
</feature>
<protein>
    <recommendedName>
        <fullName evidence="2">Squalene cyclase C-terminal domain-containing protein</fullName>
    </recommendedName>
</protein>
<name>A0A0F9H1U0_9ZZZZ</name>
<organism evidence="1">
    <name type="scientific">marine sediment metagenome</name>
    <dbReference type="NCBI Taxonomy" id="412755"/>
    <lineage>
        <taxon>unclassified sequences</taxon>
        <taxon>metagenomes</taxon>
        <taxon>ecological metagenomes</taxon>
    </lineage>
</organism>
<proteinExistence type="predicted"/>
<evidence type="ECO:0000313" key="1">
    <source>
        <dbReference type="EMBL" id="KKM05004.1"/>
    </source>
</evidence>
<comment type="caution">
    <text evidence="1">The sequence shown here is derived from an EMBL/GenBank/DDBJ whole genome shotgun (WGS) entry which is preliminary data.</text>
</comment>
<accession>A0A0F9H1U0</accession>
<dbReference type="AlphaFoldDB" id="A0A0F9H1U0"/>
<dbReference type="EMBL" id="LAZR01016325">
    <property type="protein sequence ID" value="KKM05004.1"/>
    <property type="molecule type" value="Genomic_DNA"/>
</dbReference>
<dbReference type="SUPFAM" id="SSF48239">
    <property type="entry name" value="Terpenoid cyclases/Protein prenyltransferases"/>
    <property type="match status" value="1"/>
</dbReference>
<evidence type="ECO:0008006" key="2">
    <source>
        <dbReference type="Google" id="ProtNLM"/>
    </source>
</evidence>